<dbReference type="SUPFAM" id="SSF53822">
    <property type="entry name" value="Periplasmic binding protein-like I"/>
    <property type="match status" value="1"/>
</dbReference>
<dbReference type="SUPFAM" id="SSF47413">
    <property type="entry name" value="lambda repressor-like DNA-binding domains"/>
    <property type="match status" value="1"/>
</dbReference>
<keyword evidence="2" id="KW-0805">Transcription regulation</keyword>
<evidence type="ECO:0000256" key="3">
    <source>
        <dbReference type="ARBA" id="ARBA00023125"/>
    </source>
</evidence>
<accession>E6UAI1</accession>
<evidence type="ECO:0000259" key="5">
    <source>
        <dbReference type="PROSITE" id="PS50932"/>
    </source>
</evidence>
<evidence type="ECO:0000313" key="7">
    <source>
        <dbReference type="Proteomes" id="UP000006919"/>
    </source>
</evidence>
<dbReference type="Gene3D" id="1.10.260.40">
    <property type="entry name" value="lambda repressor-like DNA-binding domains"/>
    <property type="match status" value="1"/>
</dbReference>
<dbReference type="InterPro" id="IPR046335">
    <property type="entry name" value="LacI/GalR-like_sensor"/>
</dbReference>
<keyword evidence="3" id="KW-0238">DNA-binding</keyword>
<dbReference type="PROSITE" id="PS50932">
    <property type="entry name" value="HTH_LACI_2"/>
    <property type="match status" value="1"/>
</dbReference>
<protein>
    <submittedName>
        <fullName evidence="6">Transcriptional regulator, LacI family</fullName>
    </submittedName>
</protein>
<reference evidence="6 7" key="1">
    <citation type="journal article" date="2011" name="J. Bacteriol.">
        <title>Complete genome of the cellulolytic ruminal bacterium Ruminococcus albus 7.</title>
        <authorList>
            <person name="Suen G."/>
            <person name="Stevenson D.M."/>
            <person name="Bruce D.C."/>
            <person name="Chertkov O."/>
            <person name="Copeland A."/>
            <person name="Cheng J.F."/>
            <person name="Detter C."/>
            <person name="Detter J.C."/>
            <person name="Goodwin L.A."/>
            <person name="Han C.S."/>
            <person name="Hauser L.J."/>
            <person name="Ivanova N.N."/>
            <person name="Kyrpides N.C."/>
            <person name="Land M.L."/>
            <person name="Lapidus A."/>
            <person name="Lucas S."/>
            <person name="Ovchinnikova G."/>
            <person name="Pitluck S."/>
            <person name="Tapia R."/>
            <person name="Woyke T."/>
            <person name="Boyum J."/>
            <person name="Mead D."/>
            <person name="Weimer P.J."/>
        </authorList>
    </citation>
    <scope>NUCLEOTIDE SEQUENCE [LARGE SCALE GENOMIC DNA]</scope>
    <source>
        <strain evidence="7">ATCC 27210 / DSM 20455 / JCM 14654 / NCDO 2250 / 7</strain>
    </source>
</reference>
<dbReference type="EMBL" id="CP002403">
    <property type="protein sequence ID" value="ADU22403.1"/>
    <property type="molecule type" value="Genomic_DNA"/>
</dbReference>
<dbReference type="Proteomes" id="UP000006919">
    <property type="component" value="Chromosome"/>
</dbReference>
<organism evidence="6 7">
    <name type="scientific">Ruminococcus albus (strain ATCC 27210 / DSM 20455 / JCM 14654 / NCDO 2250 / 7)</name>
    <dbReference type="NCBI Taxonomy" id="697329"/>
    <lineage>
        <taxon>Bacteria</taxon>
        <taxon>Bacillati</taxon>
        <taxon>Bacillota</taxon>
        <taxon>Clostridia</taxon>
        <taxon>Eubacteriales</taxon>
        <taxon>Oscillospiraceae</taxon>
        <taxon>Ruminococcus</taxon>
    </lineage>
</organism>
<dbReference type="SMART" id="SM00354">
    <property type="entry name" value="HTH_LACI"/>
    <property type="match status" value="1"/>
</dbReference>
<evidence type="ECO:0000256" key="2">
    <source>
        <dbReference type="ARBA" id="ARBA00023015"/>
    </source>
</evidence>
<sequence length="333" mass="37659">MKKPVTLIDIAKACNTSNVTVSKALADKSGVSDELRAKIKQVAEEMGYVPSKTVTSRKKSNIGVLIPEKYVGLSGSFYWTLYNSLVQRLKRENLYCVIENLEYKDEEKLILPNIVTDRKISALISLGEISHVYAQKLSENVEHLILLDYYVPGLKVDSIVTNGYNGGYKLANYLISLGHRRIGFIGSKKATSSIFDRYMGYMKALIEHDLEIRDDWIIDDRDKYSDPIDLVFPKDMPTAFVCNCDEVAFQTIKQLREHGYSVPDDVSVVGYDNYLISEVSDPTITTISIDAEYMAELTVNTLIQRLNDPSTIYRMRTIEGDLVIKNSVLPLNR</sequence>
<dbReference type="InterPro" id="IPR028082">
    <property type="entry name" value="Peripla_BP_I"/>
</dbReference>
<keyword evidence="1" id="KW-0678">Repressor</keyword>
<proteinExistence type="predicted"/>
<dbReference type="PANTHER" id="PTHR30146">
    <property type="entry name" value="LACI-RELATED TRANSCRIPTIONAL REPRESSOR"/>
    <property type="match status" value="1"/>
</dbReference>
<gene>
    <name evidence="6" type="ordered locus">Rumal_1909</name>
</gene>
<dbReference type="eggNOG" id="COG1609">
    <property type="taxonomic scope" value="Bacteria"/>
</dbReference>
<evidence type="ECO:0000256" key="1">
    <source>
        <dbReference type="ARBA" id="ARBA00022491"/>
    </source>
</evidence>
<dbReference type="GO" id="GO:0003700">
    <property type="term" value="F:DNA-binding transcription factor activity"/>
    <property type="evidence" value="ECO:0007669"/>
    <property type="project" value="TreeGrafter"/>
</dbReference>
<dbReference type="GO" id="GO:0000976">
    <property type="term" value="F:transcription cis-regulatory region binding"/>
    <property type="evidence" value="ECO:0007669"/>
    <property type="project" value="TreeGrafter"/>
</dbReference>
<evidence type="ECO:0000313" key="6">
    <source>
        <dbReference type="EMBL" id="ADU22403.1"/>
    </source>
</evidence>
<dbReference type="HOGENOM" id="CLU_037628_6_2_9"/>
<dbReference type="KEGG" id="ral:Rumal_1909"/>
<evidence type="ECO:0000256" key="4">
    <source>
        <dbReference type="ARBA" id="ARBA00023163"/>
    </source>
</evidence>
<dbReference type="Pfam" id="PF00356">
    <property type="entry name" value="LacI"/>
    <property type="match status" value="1"/>
</dbReference>
<dbReference type="STRING" id="697329.Rumal_1909"/>
<dbReference type="RefSeq" id="WP_013498567.1">
    <property type="nucleotide sequence ID" value="NC_014833.1"/>
</dbReference>
<dbReference type="CDD" id="cd19974">
    <property type="entry name" value="PBP1_LacI-like"/>
    <property type="match status" value="1"/>
</dbReference>
<dbReference type="CDD" id="cd01392">
    <property type="entry name" value="HTH_LacI"/>
    <property type="match status" value="1"/>
</dbReference>
<dbReference type="Gene3D" id="3.40.50.2300">
    <property type="match status" value="2"/>
</dbReference>
<dbReference type="OrthoDB" id="2026446at2"/>
<name>E6UAI1_RUMA7</name>
<dbReference type="AlphaFoldDB" id="E6UAI1"/>
<dbReference type="InterPro" id="IPR000843">
    <property type="entry name" value="HTH_LacI"/>
</dbReference>
<dbReference type="PANTHER" id="PTHR30146:SF148">
    <property type="entry name" value="HTH-TYPE TRANSCRIPTIONAL REPRESSOR PURR-RELATED"/>
    <property type="match status" value="1"/>
</dbReference>
<feature type="domain" description="HTH lacI-type" evidence="5">
    <location>
        <begin position="5"/>
        <end position="59"/>
    </location>
</feature>
<dbReference type="Pfam" id="PF13377">
    <property type="entry name" value="Peripla_BP_3"/>
    <property type="match status" value="1"/>
</dbReference>
<keyword evidence="4" id="KW-0804">Transcription</keyword>
<dbReference type="InterPro" id="IPR010982">
    <property type="entry name" value="Lambda_DNA-bd_dom_sf"/>
</dbReference>